<sequence length="561" mass="62814">MLRSKAFFSTCSQNITKLFYKRPNSQQSLFSPGKKMDINSENQFFTNVNGVIDRMNSEREDLSKLRSIFNSPQSRFILSINGSSNFLFSNRPSSISSESPLSLPEAEKKTRIQNLKFLTLKDVLKCSFLDLDFYIDSESNPSRTTVTLIDDVPKRISSNYSTATFLPNKSSIVFIGRLSSDISNIADLSNSLLISDSSASPINPNNSLSESPNFYIWAIDVGRLSSYSLETFSSFNSAHGIKDSTPHSHEKFELDIANLFGAKFLDFRTGSFGLLPSQAHIIAIAKSVIDWNYRNQHCPSCGTLTWPAQAGFKRLCVNGLVSSDSIAHLKSSQSITNEKPHNVLILEKKLFTEEAFKPCISQTTLNNFAFPRTDAVVIIAIISPDEKHILLARRKNFPPNRYSCISGFIDPAESIEDAVRRESIEEVGLKLSNVTYFSSQPWPLPNSLMIGCFAKALTLDIALDNNELEDAKWFSINDMFNPVKNIEISSHLKFPRITTNISLDQLESNIKEKKSTTGKSDNNDMQISDLSKEYQLPPAVAIGYFLVQTWCKSQLESANKL</sequence>
<comment type="cofactor">
    <cofactor evidence="2">
        <name>Zn(2+)</name>
        <dbReference type="ChEBI" id="CHEBI:29105"/>
    </cofactor>
</comment>
<dbReference type="SUPFAM" id="SSF55811">
    <property type="entry name" value="Nudix"/>
    <property type="match status" value="1"/>
</dbReference>
<comment type="similarity">
    <text evidence="3">Belongs to the Nudix hydrolase family. NudC subfamily.</text>
</comment>
<dbReference type="InterPro" id="IPR049734">
    <property type="entry name" value="NudC-like_C"/>
</dbReference>
<dbReference type="EC" id="3.6.1.22" evidence="4"/>
<comment type="caution">
    <text evidence="11">The sequence shown here is derived from an EMBL/GenBank/DDBJ whole genome shotgun (WGS) entry which is preliminary data.</text>
</comment>
<dbReference type="GO" id="GO:0035529">
    <property type="term" value="F:NADH pyrophosphatase activity"/>
    <property type="evidence" value="ECO:0007669"/>
    <property type="project" value="TreeGrafter"/>
</dbReference>
<dbReference type="EMBL" id="LSSM01003458">
    <property type="protein sequence ID" value="OMJ17813.1"/>
    <property type="molecule type" value="Genomic_DNA"/>
</dbReference>
<protein>
    <recommendedName>
        <fullName evidence="4">NAD(+) diphosphatase</fullName>
        <ecNumber evidence="4">3.6.1.22</ecNumber>
    </recommendedName>
</protein>
<dbReference type="Proteomes" id="UP000187429">
    <property type="component" value="Unassembled WGS sequence"/>
</dbReference>
<dbReference type="Pfam" id="PF00293">
    <property type="entry name" value="NUDIX"/>
    <property type="match status" value="1"/>
</dbReference>
<dbReference type="InterPro" id="IPR015797">
    <property type="entry name" value="NUDIX_hydrolase-like_dom_sf"/>
</dbReference>
<dbReference type="Gene3D" id="3.90.79.20">
    <property type="match status" value="1"/>
</dbReference>
<keyword evidence="12" id="KW-1185">Reference proteome</keyword>
<organism evidence="11 12">
    <name type="scientific">Smittium culicis</name>
    <dbReference type="NCBI Taxonomy" id="133412"/>
    <lineage>
        <taxon>Eukaryota</taxon>
        <taxon>Fungi</taxon>
        <taxon>Fungi incertae sedis</taxon>
        <taxon>Zoopagomycota</taxon>
        <taxon>Kickxellomycotina</taxon>
        <taxon>Harpellomycetes</taxon>
        <taxon>Harpellales</taxon>
        <taxon>Legeriomycetaceae</taxon>
        <taxon>Smittium</taxon>
    </lineage>
</organism>
<evidence type="ECO:0000256" key="1">
    <source>
        <dbReference type="ARBA" id="ARBA00001946"/>
    </source>
</evidence>
<dbReference type="GO" id="GO:0006742">
    <property type="term" value="P:NADP+ catabolic process"/>
    <property type="evidence" value="ECO:0007669"/>
    <property type="project" value="TreeGrafter"/>
</dbReference>
<dbReference type="GO" id="GO:0019677">
    <property type="term" value="P:NAD+ catabolic process"/>
    <property type="evidence" value="ECO:0007669"/>
    <property type="project" value="TreeGrafter"/>
</dbReference>
<evidence type="ECO:0000256" key="6">
    <source>
        <dbReference type="ARBA" id="ARBA00022801"/>
    </source>
</evidence>
<dbReference type="GO" id="GO:0046872">
    <property type="term" value="F:metal ion binding"/>
    <property type="evidence" value="ECO:0007669"/>
    <property type="project" value="UniProtKB-KW"/>
</dbReference>
<comment type="catalytic activity">
    <reaction evidence="9">
        <text>a 5'-end NAD(+)-phospho-ribonucleoside in mRNA + H2O = a 5'-end phospho-adenosine-phospho-ribonucleoside in mRNA + beta-nicotinamide D-ribonucleotide + 2 H(+)</text>
        <dbReference type="Rhea" id="RHEA:60876"/>
        <dbReference type="Rhea" id="RHEA-COMP:15698"/>
        <dbReference type="Rhea" id="RHEA-COMP:15719"/>
        <dbReference type="ChEBI" id="CHEBI:14649"/>
        <dbReference type="ChEBI" id="CHEBI:15377"/>
        <dbReference type="ChEBI" id="CHEBI:15378"/>
        <dbReference type="ChEBI" id="CHEBI:144029"/>
        <dbReference type="ChEBI" id="CHEBI:144051"/>
    </reaction>
    <physiologicalReaction direction="left-to-right" evidence="9">
        <dbReference type="Rhea" id="RHEA:60877"/>
    </physiologicalReaction>
</comment>
<keyword evidence="5" id="KW-0479">Metal-binding</keyword>
<dbReference type="InterPro" id="IPR050241">
    <property type="entry name" value="NAD-cap_RNA_hydrolase_NudC"/>
</dbReference>
<gene>
    <name evidence="11" type="ORF">AYI69_g7279</name>
</gene>
<dbReference type="PANTHER" id="PTHR42904">
    <property type="entry name" value="NUDIX HYDROLASE, NUDC SUBFAMILY"/>
    <property type="match status" value="1"/>
</dbReference>
<evidence type="ECO:0000313" key="12">
    <source>
        <dbReference type="Proteomes" id="UP000187429"/>
    </source>
</evidence>
<dbReference type="AlphaFoldDB" id="A0A1R1XT28"/>
<evidence type="ECO:0000256" key="7">
    <source>
        <dbReference type="ARBA" id="ARBA00022842"/>
    </source>
</evidence>
<evidence type="ECO:0000259" key="10">
    <source>
        <dbReference type="PROSITE" id="PS51462"/>
    </source>
</evidence>
<dbReference type="CDD" id="cd03429">
    <property type="entry name" value="NUDIX_NADH_pyrophosphatase_Nudt13"/>
    <property type="match status" value="1"/>
</dbReference>
<dbReference type="PROSITE" id="PS51462">
    <property type="entry name" value="NUDIX"/>
    <property type="match status" value="1"/>
</dbReference>
<dbReference type="GO" id="GO:0005829">
    <property type="term" value="C:cytosol"/>
    <property type="evidence" value="ECO:0007669"/>
    <property type="project" value="TreeGrafter"/>
</dbReference>
<dbReference type="PROSITE" id="PS00893">
    <property type="entry name" value="NUDIX_BOX"/>
    <property type="match status" value="1"/>
</dbReference>
<keyword evidence="8" id="KW-0520">NAD</keyword>
<dbReference type="InterPro" id="IPR020084">
    <property type="entry name" value="NUDIX_hydrolase_CS"/>
</dbReference>
<evidence type="ECO:0000256" key="8">
    <source>
        <dbReference type="ARBA" id="ARBA00023027"/>
    </source>
</evidence>
<evidence type="ECO:0000313" key="11">
    <source>
        <dbReference type="EMBL" id="OMJ17813.1"/>
    </source>
</evidence>
<dbReference type="OrthoDB" id="10249612at2759"/>
<evidence type="ECO:0000256" key="3">
    <source>
        <dbReference type="ARBA" id="ARBA00009595"/>
    </source>
</evidence>
<name>A0A1R1XT28_9FUNG</name>
<feature type="domain" description="Nudix hydrolase" evidence="10">
    <location>
        <begin position="371"/>
        <end position="496"/>
    </location>
</feature>
<comment type="cofactor">
    <cofactor evidence="1">
        <name>Mg(2+)</name>
        <dbReference type="ChEBI" id="CHEBI:18420"/>
    </cofactor>
</comment>
<evidence type="ECO:0000256" key="4">
    <source>
        <dbReference type="ARBA" id="ARBA00012381"/>
    </source>
</evidence>
<evidence type="ECO:0000256" key="9">
    <source>
        <dbReference type="ARBA" id="ARBA00023679"/>
    </source>
</evidence>
<proteinExistence type="inferred from homology"/>
<accession>A0A1R1XT28</accession>
<dbReference type="Gene3D" id="3.90.79.10">
    <property type="entry name" value="Nucleoside Triphosphate Pyrophosphohydrolase"/>
    <property type="match status" value="1"/>
</dbReference>
<evidence type="ECO:0000256" key="2">
    <source>
        <dbReference type="ARBA" id="ARBA00001947"/>
    </source>
</evidence>
<keyword evidence="6" id="KW-0378">Hydrolase</keyword>
<dbReference type="PANTHER" id="PTHR42904:SF6">
    <property type="entry name" value="NAD-CAPPED RNA HYDROLASE NUDT12"/>
    <property type="match status" value="1"/>
</dbReference>
<dbReference type="GO" id="GO:0005777">
    <property type="term" value="C:peroxisome"/>
    <property type="evidence" value="ECO:0007669"/>
    <property type="project" value="TreeGrafter"/>
</dbReference>
<evidence type="ECO:0000256" key="5">
    <source>
        <dbReference type="ARBA" id="ARBA00022723"/>
    </source>
</evidence>
<reference evidence="12" key="1">
    <citation type="submission" date="2017-01" db="EMBL/GenBank/DDBJ databases">
        <authorList>
            <person name="Wang Y."/>
            <person name="White M."/>
            <person name="Kvist S."/>
            <person name="Moncalvo J.-M."/>
        </authorList>
    </citation>
    <scope>NUCLEOTIDE SEQUENCE [LARGE SCALE GENOMIC DNA]</scope>
    <source>
        <strain evidence="12">ID-206-W2</strain>
    </source>
</reference>
<dbReference type="InterPro" id="IPR000086">
    <property type="entry name" value="NUDIX_hydrolase_dom"/>
</dbReference>
<keyword evidence="7" id="KW-0460">Magnesium</keyword>